<gene>
    <name evidence="1" type="ORF">RSOLAG1IB_02779</name>
</gene>
<evidence type="ECO:0000313" key="1">
    <source>
        <dbReference type="EMBL" id="CEL58034.1"/>
    </source>
</evidence>
<dbReference type="PANTHER" id="PTHR47551:SF1">
    <property type="entry name" value="TUBULIN--TYROSINE LIGASE PBY1-RELATED"/>
    <property type="match status" value="1"/>
</dbReference>
<evidence type="ECO:0000313" key="2">
    <source>
        <dbReference type="Proteomes" id="UP000059188"/>
    </source>
</evidence>
<reference evidence="1 2" key="1">
    <citation type="submission" date="2014-11" db="EMBL/GenBank/DDBJ databases">
        <authorList>
            <person name="Wibberg Daniel"/>
        </authorList>
    </citation>
    <scope>NUCLEOTIDE SEQUENCE [LARGE SCALE GENOMIC DNA]</scope>
    <source>
        <strain evidence="1">Rhizoctonia solani AG1-IB 7/3/14</strain>
    </source>
</reference>
<accession>A0A0B7FM90</accession>
<dbReference type="Proteomes" id="UP000059188">
    <property type="component" value="Unassembled WGS sequence"/>
</dbReference>
<dbReference type="PANTHER" id="PTHR47551">
    <property type="entry name" value="TUBULIN--TYROSINE LIGASE PBY1-RELATED"/>
    <property type="match status" value="1"/>
</dbReference>
<dbReference type="OrthoDB" id="202825at2759"/>
<dbReference type="STRING" id="1108050.A0A0B7FM90"/>
<dbReference type="InterPro" id="IPR027746">
    <property type="entry name" value="TTL"/>
</dbReference>
<dbReference type="Gene3D" id="3.30.470.20">
    <property type="entry name" value="ATP-grasp fold, B domain"/>
    <property type="match status" value="1"/>
</dbReference>
<protein>
    <submittedName>
        <fullName evidence="1">Putative tubulin--tyrosine ligase C12B10,04</fullName>
    </submittedName>
</protein>
<dbReference type="EMBL" id="LN679102">
    <property type="protein sequence ID" value="CEL58034.1"/>
    <property type="molecule type" value="Genomic_DNA"/>
</dbReference>
<proteinExistence type="predicted"/>
<dbReference type="Pfam" id="PF03133">
    <property type="entry name" value="TTL"/>
    <property type="match status" value="1"/>
</dbReference>
<dbReference type="AlphaFoldDB" id="A0A0B7FM90"/>
<organism evidence="1 2">
    <name type="scientific">Thanatephorus cucumeris (strain AG1-IB / isolate 7/3/14)</name>
    <name type="common">Lettuce bottom rot fungus</name>
    <name type="synonym">Rhizoctonia solani</name>
    <dbReference type="NCBI Taxonomy" id="1108050"/>
    <lineage>
        <taxon>Eukaryota</taxon>
        <taxon>Fungi</taxon>
        <taxon>Dikarya</taxon>
        <taxon>Basidiomycota</taxon>
        <taxon>Agaricomycotina</taxon>
        <taxon>Agaricomycetes</taxon>
        <taxon>Cantharellales</taxon>
        <taxon>Ceratobasidiaceae</taxon>
        <taxon>Rhizoctonia</taxon>
        <taxon>Rhizoctonia solani AG-1</taxon>
    </lineage>
</organism>
<dbReference type="GO" id="GO:0000932">
    <property type="term" value="C:P-body"/>
    <property type="evidence" value="ECO:0007669"/>
    <property type="project" value="TreeGrafter"/>
</dbReference>
<keyword evidence="1" id="KW-0436">Ligase</keyword>
<name>A0A0B7FM90_THACB</name>
<dbReference type="PROSITE" id="PS51221">
    <property type="entry name" value="TTL"/>
    <property type="match status" value="1"/>
</dbReference>
<dbReference type="InterPro" id="IPR004344">
    <property type="entry name" value="TTL/TTLL_fam"/>
</dbReference>
<sequence length="196" mass="21524">MSSNILALFAGTAYDSPSCQTGGKPSDMDLSPHLTNTVLQDDVHESSVRLLKELVGCDVLSTAGIGTLLGPEDVRDIEDQVADILAETFKAALASAVHFQVLPNAFELFGVDFLVTHAPEFDPKSSKYQVHLLEINAEPAIELTGARLNWILVDLFKGIAHTCVKPFFEITKSVPNQNEGPNQWLRKCLDIETRKY</sequence>
<keyword evidence="2" id="KW-1185">Reference proteome</keyword>
<dbReference type="GO" id="GO:0016874">
    <property type="term" value="F:ligase activity"/>
    <property type="evidence" value="ECO:0007669"/>
    <property type="project" value="UniProtKB-KW"/>
</dbReference>